<dbReference type="PANTHER" id="PTHR30204:SF93">
    <property type="entry name" value="HTH MERR-TYPE DOMAIN-CONTAINING PROTEIN"/>
    <property type="match status" value="1"/>
</dbReference>
<feature type="domain" description="HTH merR-type" evidence="3">
    <location>
        <begin position="1"/>
        <end position="68"/>
    </location>
</feature>
<feature type="region of interest" description="Disordered" evidence="2">
    <location>
        <begin position="111"/>
        <end position="134"/>
    </location>
</feature>
<dbReference type="InterPro" id="IPR047057">
    <property type="entry name" value="MerR_fam"/>
</dbReference>
<dbReference type="PROSITE" id="PS50937">
    <property type="entry name" value="HTH_MERR_2"/>
    <property type="match status" value="1"/>
</dbReference>
<dbReference type="Gene3D" id="1.10.1660.10">
    <property type="match status" value="1"/>
</dbReference>
<dbReference type="GO" id="GO:0003677">
    <property type="term" value="F:DNA binding"/>
    <property type="evidence" value="ECO:0007669"/>
    <property type="project" value="UniProtKB-KW"/>
</dbReference>
<dbReference type="AlphaFoldDB" id="A0AAC9PRV8"/>
<keyword evidence="5" id="KW-1185">Reference proteome</keyword>
<accession>A0AAC9PRV8</accession>
<proteinExistence type="predicted"/>
<dbReference type="PANTHER" id="PTHR30204">
    <property type="entry name" value="REDOX-CYCLING DRUG-SENSING TRANSCRIPTIONAL ACTIVATOR SOXR"/>
    <property type="match status" value="1"/>
</dbReference>
<dbReference type="GO" id="GO:0003700">
    <property type="term" value="F:DNA-binding transcription factor activity"/>
    <property type="evidence" value="ECO:0007669"/>
    <property type="project" value="InterPro"/>
</dbReference>
<dbReference type="SUPFAM" id="SSF46955">
    <property type="entry name" value="Putative DNA-binding domain"/>
    <property type="match status" value="1"/>
</dbReference>
<keyword evidence="1" id="KW-0238">DNA-binding</keyword>
<evidence type="ECO:0000313" key="5">
    <source>
        <dbReference type="Proteomes" id="UP000185511"/>
    </source>
</evidence>
<evidence type="ECO:0000313" key="4">
    <source>
        <dbReference type="EMBL" id="APU14824.1"/>
    </source>
</evidence>
<dbReference type="CDD" id="cd01282">
    <property type="entry name" value="HTH_MerR-like_sg3"/>
    <property type="match status" value="1"/>
</dbReference>
<dbReference type="InterPro" id="IPR000551">
    <property type="entry name" value="MerR-type_HTH_dom"/>
</dbReference>
<dbReference type="PROSITE" id="PS00552">
    <property type="entry name" value="HTH_MERR_1"/>
    <property type="match status" value="1"/>
</dbReference>
<sequence>MLIGELSRRTDVHPHQLRYYESQGLLAPRRSAGGYREYTEDAVLIVTQIRQLLAAGLSTQEIRFLQPCVTGAAPDLEPCPEALTTLRARLGGLDAQIETLGRSRRALQEHIEATERRMPDRSRECEPSAVGSSG</sequence>
<evidence type="ECO:0000256" key="1">
    <source>
        <dbReference type="ARBA" id="ARBA00023125"/>
    </source>
</evidence>
<protein>
    <submittedName>
        <fullName evidence="4">Transcriptional regulator</fullName>
    </submittedName>
</protein>
<dbReference type="Pfam" id="PF13411">
    <property type="entry name" value="MerR_1"/>
    <property type="match status" value="1"/>
</dbReference>
<reference evidence="5" key="1">
    <citation type="submission" date="2016-06" db="EMBL/GenBank/DDBJ databases">
        <title>Complete genome sequence of Actinoalloteichus fjordicus DSM 46855 (=ADI127-17), type strain of the new species Actinoalloteichus fjordicus.</title>
        <authorList>
            <person name="Ruckert C."/>
            <person name="Nouioui I."/>
            <person name="Willmese J."/>
            <person name="van Wezel G."/>
            <person name="Klenk H.-P."/>
            <person name="Kalinowski J."/>
            <person name="Zotchev S.B."/>
        </authorList>
    </citation>
    <scope>NUCLEOTIDE SEQUENCE [LARGE SCALE GENOMIC DNA]</scope>
    <source>
        <strain evidence="5">ADI127-7</strain>
    </source>
</reference>
<evidence type="ECO:0000256" key="2">
    <source>
        <dbReference type="SAM" id="MobiDB-lite"/>
    </source>
</evidence>
<dbReference type="Proteomes" id="UP000185511">
    <property type="component" value="Chromosome"/>
</dbReference>
<feature type="compositionally biased region" description="Basic and acidic residues" evidence="2">
    <location>
        <begin position="111"/>
        <end position="126"/>
    </location>
</feature>
<dbReference type="EMBL" id="CP016076">
    <property type="protein sequence ID" value="APU14824.1"/>
    <property type="molecule type" value="Genomic_DNA"/>
</dbReference>
<dbReference type="RefSeq" id="WP_075743796.1">
    <property type="nucleotide sequence ID" value="NZ_CP016076.1"/>
</dbReference>
<gene>
    <name evidence="4" type="ORF">UA74_13830</name>
</gene>
<dbReference type="KEGG" id="acad:UA74_13830"/>
<dbReference type="InterPro" id="IPR009061">
    <property type="entry name" value="DNA-bd_dom_put_sf"/>
</dbReference>
<dbReference type="SMART" id="SM00422">
    <property type="entry name" value="HTH_MERR"/>
    <property type="match status" value="1"/>
</dbReference>
<organism evidence="4 5">
    <name type="scientific">Actinoalloteichus fjordicus</name>
    <dbReference type="NCBI Taxonomy" id="1612552"/>
    <lineage>
        <taxon>Bacteria</taxon>
        <taxon>Bacillati</taxon>
        <taxon>Actinomycetota</taxon>
        <taxon>Actinomycetes</taxon>
        <taxon>Pseudonocardiales</taxon>
        <taxon>Pseudonocardiaceae</taxon>
        <taxon>Actinoalloteichus</taxon>
    </lineage>
</organism>
<name>A0AAC9PRV8_9PSEU</name>
<evidence type="ECO:0000259" key="3">
    <source>
        <dbReference type="PROSITE" id="PS50937"/>
    </source>
</evidence>